<accession>A0A0M3GAI6</accession>
<evidence type="ECO:0000313" key="2">
    <source>
        <dbReference type="EMBL" id="KKZ59447.1"/>
    </source>
</evidence>
<evidence type="ECO:0000313" key="3">
    <source>
        <dbReference type="Proteomes" id="UP000034750"/>
    </source>
</evidence>
<dbReference type="InterPro" id="IPR012097">
    <property type="entry name" value="OapB"/>
</dbReference>
<feature type="signal peptide" evidence="1">
    <location>
        <begin position="1"/>
        <end position="20"/>
    </location>
</feature>
<evidence type="ECO:0000256" key="1">
    <source>
        <dbReference type="SAM" id="SignalP"/>
    </source>
</evidence>
<dbReference type="EMBL" id="LCTK01000006">
    <property type="protein sequence ID" value="KKZ59447.1"/>
    <property type="molecule type" value="Genomic_DNA"/>
</dbReference>
<gene>
    <name evidence="2" type="ORF">AAX18_01945</name>
</gene>
<sequence>MFKKMFLILTALCLIGCAQNGLPKKPEPQKMQVEKVDKALQKGEAKVYLCKDDKQVRVVHSTQKKRKKSLHHITVTFNSMSEKLTLMISERGKNYGNIRWAWQERDDFSVLKTNLGEVLAEQCVLQPVERLSGN</sequence>
<comment type="caution">
    <text evidence="2">The sequence shown here is derived from an EMBL/GenBank/DDBJ whole genome shotgun (WGS) entry which is preliminary data.</text>
</comment>
<protein>
    <submittedName>
        <fullName evidence="2">Opacity-associated protein OapB</fullName>
    </submittedName>
</protein>
<dbReference type="Proteomes" id="UP000034750">
    <property type="component" value="Unassembled WGS sequence"/>
</dbReference>
<dbReference type="AlphaFoldDB" id="A0A0M3GAI6"/>
<dbReference type="InterPro" id="IPR036328">
    <property type="entry name" value="MliC_sf"/>
</dbReference>
<keyword evidence="1" id="KW-0732">Signal</keyword>
<dbReference type="RefSeq" id="WP_046952779.1">
    <property type="nucleotide sequence ID" value="NZ_CP031238.1"/>
</dbReference>
<reference evidence="2 3" key="1">
    <citation type="submission" date="2015-05" db="EMBL/GenBank/DDBJ databases">
        <title>Comparative analyses of the lipooligosaccharides from nottypeable Haemophilus influenzae and Haemophilus haemolyticus.</title>
        <authorList>
            <person name="Post D.M.B."/>
            <person name="Ketterer M.R."/>
            <person name="Coffin J.E."/>
            <person name="Reinders L.M."/>
            <person name="Munson R.S.Jr."/>
            <person name="Bair T.B."/>
            <person name="Murphy T.F."/>
            <person name="Foster E."/>
            <person name="Gibson B.W."/>
            <person name="Apicella M.A."/>
        </authorList>
    </citation>
    <scope>NUCLEOTIDE SEQUENCE [LARGE SCALE GENOMIC DNA]</scope>
    <source>
        <strain evidence="2 3">11P18</strain>
    </source>
</reference>
<proteinExistence type="predicted"/>
<dbReference type="Gene3D" id="2.40.128.200">
    <property type="match status" value="1"/>
</dbReference>
<name>A0A0M3GAI6_HAEHA</name>
<dbReference type="PIRSF" id="PIRSF007352">
    <property type="entry name" value="OapB"/>
    <property type="match status" value="1"/>
</dbReference>
<feature type="chain" id="PRO_5005655341" evidence="1">
    <location>
        <begin position="21"/>
        <end position="134"/>
    </location>
</feature>
<dbReference type="PATRIC" id="fig|726.54.peg.391"/>
<organism evidence="2 3">
    <name type="scientific">Haemophilus haemolyticus</name>
    <dbReference type="NCBI Taxonomy" id="726"/>
    <lineage>
        <taxon>Bacteria</taxon>
        <taxon>Pseudomonadati</taxon>
        <taxon>Pseudomonadota</taxon>
        <taxon>Gammaproteobacteria</taxon>
        <taxon>Pasteurellales</taxon>
        <taxon>Pasteurellaceae</taxon>
        <taxon>Haemophilus</taxon>
    </lineage>
</organism>